<sequence>MSPRKSATPPVAGRRSDSGRAGAAAPGSSRSGTSNAPSDFAGIPEEALDFYDDLEQDNSKAFWEARREQYQRAVRDPMERLAIALQDEFGTTKLFRPYRDVRFAKDKTPYKTHQGLFVAVGPATGWYAEVSARGFRVGAGFYHAEPAWLAAIREGIAGPDGAELQRLLRLRERQGWTVSGDAVKTTPRGYSAEHPRIELLRYKSIFLGRGYGFDPVLHTGELVDRVRADWRAGRPLIDWIEAHTAGLQ</sequence>
<dbReference type="NCBIfam" id="TIGR02453">
    <property type="entry name" value="TIGR02453 family protein"/>
    <property type="match status" value="1"/>
</dbReference>
<evidence type="ECO:0000313" key="3">
    <source>
        <dbReference type="Proteomes" id="UP000562984"/>
    </source>
</evidence>
<organism evidence="2 3">
    <name type="scientific">Nakamurella aerolata</name>
    <dbReference type="NCBI Taxonomy" id="1656892"/>
    <lineage>
        <taxon>Bacteria</taxon>
        <taxon>Bacillati</taxon>
        <taxon>Actinomycetota</taxon>
        <taxon>Actinomycetes</taxon>
        <taxon>Nakamurellales</taxon>
        <taxon>Nakamurellaceae</taxon>
        <taxon>Nakamurella</taxon>
    </lineage>
</organism>
<dbReference type="PANTHER" id="PTHR36452">
    <property type="entry name" value="CHROMOSOME 12, WHOLE GENOME SHOTGUN SEQUENCE"/>
    <property type="match status" value="1"/>
</dbReference>
<dbReference type="EMBL" id="JABEND010000003">
    <property type="protein sequence ID" value="NNG35382.1"/>
    <property type="molecule type" value="Genomic_DNA"/>
</dbReference>
<feature type="compositionally biased region" description="Low complexity" evidence="1">
    <location>
        <begin position="19"/>
        <end position="32"/>
    </location>
</feature>
<dbReference type="PANTHER" id="PTHR36452:SF1">
    <property type="entry name" value="DUF2461 DOMAIN-CONTAINING PROTEIN"/>
    <property type="match status" value="1"/>
</dbReference>
<feature type="region of interest" description="Disordered" evidence="1">
    <location>
        <begin position="1"/>
        <end position="41"/>
    </location>
</feature>
<dbReference type="Pfam" id="PF09365">
    <property type="entry name" value="DUF2461"/>
    <property type="match status" value="1"/>
</dbReference>
<name>A0A849AEV6_9ACTN</name>
<dbReference type="InterPro" id="IPR012808">
    <property type="entry name" value="CHP02453"/>
</dbReference>
<reference evidence="2 3" key="1">
    <citation type="submission" date="2020-05" db="EMBL/GenBank/DDBJ databases">
        <title>Nakamurella sp. DB0629 isolated from air conditioner.</title>
        <authorList>
            <person name="Kim D.H."/>
            <person name="Kim D.-U."/>
        </authorList>
    </citation>
    <scope>NUCLEOTIDE SEQUENCE [LARGE SCALE GENOMIC DNA]</scope>
    <source>
        <strain evidence="2 3">DB0629</strain>
    </source>
</reference>
<dbReference type="Proteomes" id="UP000562984">
    <property type="component" value="Unassembled WGS sequence"/>
</dbReference>
<evidence type="ECO:0000256" key="1">
    <source>
        <dbReference type="SAM" id="MobiDB-lite"/>
    </source>
</evidence>
<keyword evidence="3" id="KW-1185">Reference proteome</keyword>
<accession>A0A849AEV6</accession>
<proteinExistence type="predicted"/>
<dbReference type="PIRSF" id="PIRSF028451">
    <property type="entry name" value="UCP028451"/>
    <property type="match status" value="1"/>
</dbReference>
<protein>
    <submittedName>
        <fullName evidence="2">DUF2461 domain-containing protein</fullName>
    </submittedName>
</protein>
<dbReference type="AlphaFoldDB" id="A0A849AEV6"/>
<dbReference type="InterPro" id="IPR015996">
    <property type="entry name" value="UCP028451"/>
</dbReference>
<gene>
    <name evidence="2" type="ORF">HKD39_06595</name>
</gene>
<comment type="caution">
    <text evidence="2">The sequence shown here is derived from an EMBL/GenBank/DDBJ whole genome shotgun (WGS) entry which is preliminary data.</text>
</comment>
<dbReference type="RefSeq" id="WP_171199081.1">
    <property type="nucleotide sequence ID" value="NZ_JABEND010000003.1"/>
</dbReference>
<evidence type="ECO:0000313" key="2">
    <source>
        <dbReference type="EMBL" id="NNG35382.1"/>
    </source>
</evidence>